<protein>
    <recommendedName>
        <fullName evidence="8">Diguanylate cyclase</fullName>
    </recommendedName>
</protein>
<feature type="domain" description="GGDEF" evidence="5">
    <location>
        <begin position="1351"/>
        <end position="1487"/>
    </location>
</feature>
<dbReference type="PROSITE" id="PS50112">
    <property type="entry name" value="PAS"/>
    <property type="match status" value="1"/>
</dbReference>
<dbReference type="NCBIfam" id="TIGR00254">
    <property type="entry name" value="GGDEF"/>
    <property type="match status" value="1"/>
</dbReference>
<evidence type="ECO:0000313" key="7">
    <source>
        <dbReference type="Proteomes" id="UP000232638"/>
    </source>
</evidence>
<gene>
    <name evidence="6" type="ORF">THSYN_05500</name>
</gene>
<dbReference type="Proteomes" id="UP000232638">
    <property type="component" value="Chromosome"/>
</dbReference>
<dbReference type="InterPro" id="IPR029016">
    <property type="entry name" value="GAF-like_dom_sf"/>
</dbReference>
<name>A0A2K8U4D3_9GAMM</name>
<dbReference type="Gene3D" id="3.30.450.40">
    <property type="match status" value="1"/>
</dbReference>
<dbReference type="SMART" id="SM00267">
    <property type="entry name" value="GGDEF"/>
    <property type="match status" value="1"/>
</dbReference>
<dbReference type="PANTHER" id="PTHR43642">
    <property type="entry name" value="HYBRID SIGNAL TRANSDUCTION HISTIDINE KINASE G"/>
    <property type="match status" value="1"/>
</dbReference>
<dbReference type="RefSeq" id="WP_100918253.1">
    <property type="nucleotide sequence ID" value="NZ_CP020370.1"/>
</dbReference>
<dbReference type="Pfam" id="PF00990">
    <property type="entry name" value="GGDEF"/>
    <property type="match status" value="1"/>
</dbReference>
<dbReference type="InterPro" id="IPR000160">
    <property type="entry name" value="GGDEF_dom"/>
</dbReference>
<feature type="domain" description="PAS" evidence="3">
    <location>
        <begin position="1178"/>
        <end position="1250"/>
    </location>
</feature>
<comment type="cofactor">
    <cofactor evidence="1">
        <name>Mg(2+)</name>
        <dbReference type="ChEBI" id="CHEBI:18420"/>
    </cofactor>
</comment>
<accession>A0A2K8U4D3</accession>
<dbReference type="PROSITE" id="PS50887">
    <property type="entry name" value="GGDEF"/>
    <property type="match status" value="1"/>
</dbReference>
<evidence type="ECO:0000313" key="6">
    <source>
        <dbReference type="EMBL" id="AUB80454.1"/>
    </source>
</evidence>
<sequence>MRPLAAALYAKTSGNPFFTIEFIQALYREGALRPDPQRGRWHWDLGAIAAHPASANVVDFLAAGLCDLDPETADTLVAAACLGNACTLGLLALVTDRDPGDLALGLRPALERGILVTPNALALHRAEPGAALAFCHDRMQQAVYRLHDDAWRGLLHLAMARRLAQAGAAPVDALRAAEHYAIAAPLIIEPAERLLARTLFLKAAVQARQAGSFAMAERFLRLAIGQLAAHAWEEDHDAAFILHTELHLVLYSQSRNREADEVYALLATRARSPRQLLAPICIQIASLSNRTRYNDAVSLGGGLLERLGITLPVEHTRARLEQELDLFYRHAAAGALEVLPAQPDMDDARLLMVAQLLNRLIPAALFSGSLLGFWMMARMSRLWIEAGYCEFLSYPMCCITMVTVALRDDYATGYRAARAALQTALARHQGSLEAARAQHSFGLFACHWFQPLEDDLGHAQAAFAGLVRAGDLEFANFTAFTTLGALFDTCTQLTQMDTETAAAIGFAHKSASTHSEQAYLPYRQLVRALAGQTHDRGGFADADFDDQAHLAASQGNAMALAYYHTYRALGACLFNDEAALSSHAEAAVALSRHISGFYPTALANLLHSLALIAHLRTADAAARSVLLGQLDQNQTWLAGRAADAPMNFSHLFDLVAAERLDALGQPWAALQTFEQAMRAAQAHQRPWHHALITERAGQCAMRHGQEHAGRALLARAHDLYRHWGAAGKARAMRSALPFIDAGAPGAPDGRGAGLGDALDHEALLRASQALAAETSEASLRARVVDLMGQLTGATDVQLMVLDEADGWVLEGGLRGDAPLARMTRAAAEAQCGIAATVLRLGLKTLAPVVSDDAVSDSRFAADPHFAGLTLCSLLALPVSVHGRATAFLILENRLLRAAFSAGRIEALSMLCGQLAISLENARLYQSLEHKVAQRTGELSEANRLLSEAIRRSEAEIAERRRAEEALRESEAAVREKLAAILLPEGDIGTLELADIIDTKAIQALMDDFFYLTGIGVGVIDRAGKVLVATGWQDICVRYHRVHPDTRRNCIESDTLLSLGGEPGSFKAYNCKNHLWDIATPIVVGGKLLGNIFLGQFFYEGEVPDYETFRRQARAFGFDEDAYLAALERVPRFSRATIERVMTFYSRFAMLISTLSYSNLKLARTLDERARAEEALRESETRFKAIANYAASWEAWFSPQGRLLWMNSLSLELTGFTPQEYLAADDFLAMLTTPQDRPPVLRRFREALQGSRGDNLEIRCLRKDGSQFWVTVSWRPILDADGRSLGFRTSAQDITANRRAREELHRARALAEAANRKLAALSTTDSLTGIANRRRFDEALPAEWRRASRARRPLGLAMLDVDWFKHYNDRYGHQAGDECLRALAGVLGAQVQRISDLAARYGGEEFAVIAPDTDAVGMLRLAESIHTALEALALPHAAAPLGRVTVSIGVAALAPTPETRPETLLRLADEALYRAKAEGRNRTVLGAPGMGGGAA</sequence>
<dbReference type="KEGG" id="tsy:THSYN_05500"/>
<dbReference type="Pfam" id="PF13426">
    <property type="entry name" value="PAS_9"/>
    <property type="match status" value="1"/>
</dbReference>
<evidence type="ECO:0000259" key="5">
    <source>
        <dbReference type="PROSITE" id="PS50887"/>
    </source>
</evidence>
<dbReference type="CDD" id="cd00130">
    <property type="entry name" value="PAS"/>
    <property type="match status" value="1"/>
</dbReference>
<dbReference type="InterPro" id="IPR000014">
    <property type="entry name" value="PAS"/>
</dbReference>
<dbReference type="OrthoDB" id="9801841at2"/>
<dbReference type="FunFam" id="3.30.70.270:FF:000001">
    <property type="entry name" value="Diguanylate cyclase domain protein"/>
    <property type="match status" value="1"/>
</dbReference>
<keyword evidence="2" id="KW-0175">Coiled coil</keyword>
<feature type="coiled-coil region" evidence="2">
    <location>
        <begin position="1296"/>
        <end position="1323"/>
    </location>
</feature>
<dbReference type="InterPro" id="IPR018771">
    <property type="entry name" value="PocR_dom"/>
</dbReference>
<dbReference type="Gene3D" id="3.30.70.270">
    <property type="match status" value="1"/>
</dbReference>
<feature type="coiled-coil region" evidence="2">
    <location>
        <begin position="945"/>
        <end position="979"/>
    </location>
</feature>
<evidence type="ECO:0000259" key="4">
    <source>
        <dbReference type="PROSITE" id="PS50113"/>
    </source>
</evidence>
<evidence type="ECO:0008006" key="8">
    <source>
        <dbReference type="Google" id="ProtNLM"/>
    </source>
</evidence>
<dbReference type="NCBIfam" id="TIGR00229">
    <property type="entry name" value="sensory_box"/>
    <property type="match status" value="1"/>
</dbReference>
<dbReference type="SMART" id="SM00065">
    <property type="entry name" value="GAF"/>
    <property type="match status" value="1"/>
</dbReference>
<dbReference type="GO" id="GO:0003824">
    <property type="term" value="F:catalytic activity"/>
    <property type="evidence" value="ECO:0007669"/>
    <property type="project" value="UniProtKB-ARBA"/>
</dbReference>
<dbReference type="InterPro" id="IPR001610">
    <property type="entry name" value="PAC"/>
</dbReference>
<dbReference type="EMBL" id="CP020370">
    <property type="protein sequence ID" value="AUB80454.1"/>
    <property type="molecule type" value="Genomic_DNA"/>
</dbReference>
<reference evidence="6 7" key="1">
    <citation type="submission" date="2017-03" db="EMBL/GenBank/DDBJ databases">
        <title>Complete genome sequence of Candidatus 'Thiodictyon syntrophicum' sp. nov. strain Cad16T, a photolithoautotroph purple sulfur bacterium isolated from an alpine meromictic lake.</title>
        <authorList>
            <person name="Luedin S.M."/>
            <person name="Pothier J.F."/>
            <person name="Danza F."/>
            <person name="Storelli N."/>
            <person name="Wittwer M."/>
            <person name="Tonolla M."/>
        </authorList>
    </citation>
    <scope>NUCLEOTIDE SEQUENCE [LARGE SCALE GENOMIC DNA]</scope>
    <source>
        <strain evidence="6 7">Cad16T</strain>
    </source>
</reference>
<dbReference type="CDD" id="cd01949">
    <property type="entry name" value="GGDEF"/>
    <property type="match status" value="1"/>
</dbReference>
<dbReference type="InterPro" id="IPR000700">
    <property type="entry name" value="PAS-assoc_C"/>
</dbReference>
<dbReference type="PANTHER" id="PTHR43642:SF1">
    <property type="entry name" value="HYBRID SIGNAL TRANSDUCTION HISTIDINE KINASE G"/>
    <property type="match status" value="1"/>
</dbReference>
<dbReference type="InterPro" id="IPR043128">
    <property type="entry name" value="Rev_trsase/Diguanyl_cyclase"/>
</dbReference>
<dbReference type="SUPFAM" id="SSF55073">
    <property type="entry name" value="Nucleotide cyclase"/>
    <property type="match status" value="1"/>
</dbReference>
<dbReference type="PROSITE" id="PS50113">
    <property type="entry name" value="PAC"/>
    <property type="match status" value="1"/>
</dbReference>
<dbReference type="Pfam" id="PF01590">
    <property type="entry name" value="GAF"/>
    <property type="match status" value="1"/>
</dbReference>
<dbReference type="SUPFAM" id="SSF55785">
    <property type="entry name" value="PYP-like sensor domain (PAS domain)"/>
    <property type="match status" value="1"/>
</dbReference>
<dbReference type="InterPro" id="IPR053159">
    <property type="entry name" value="Hybrid_Histidine_Kinase"/>
</dbReference>
<proteinExistence type="predicted"/>
<dbReference type="Pfam" id="PF10114">
    <property type="entry name" value="PocR"/>
    <property type="match status" value="1"/>
</dbReference>
<dbReference type="InterPro" id="IPR035965">
    <property type="entry name" value="PAS-like_dom_sf"/>
</dbReference>
<feature type="domain" description="PAC" evidence="4">
    <location>
        <begin position="1253"/>
        <end position="1305"/>
    </location>
</feature>
<evidence type="ECO:0000259" key="3">
    <source>
        <dbReference type="PROSITE" id="PS50112"/>
    </source>
</evidence>
<dbReference type="SMART" id="SM00086">
    <property type="entry name" value="PAC"/>
    <property type="match status" value="1"/>
</dbReference>
<evidence type="ECO:0000256" key="1">
    <source>
        <dbReference type="ARBA" id="ARBA00001946"/>
    </source>
</evidence>
<evidence type="ECO:0000256" key="2">
    <source>
        <dbReference type="SAM" id="Coils"/>
    </source>
</evidence>
<dbReference type="Gene3D" id="3.30.450.20">
    <property type="entry name" value="PAS domain"/>
    <property type="match status" value="1"/>
</dbReference>
<dbReference type="InterPro" id="IPR029787">
    <property type="entry name" value="Nucleotide_cyclase"/>
</dbReference>
<dbReference type="InterPro" id="IPR003018">
    <property type="entry name" value="GAF"/>
</dbReference>
<keyword evidence="7" id="KW-1185">Reference proteome</keyword>
<organism evidence="6 7">
    <name type="scientific">Candidatus Thiodictyon syntrophicum</name>
    <dbReference type="NCBI Taxonomy" id="1166950"/>
    <lineage>
        <taxon>Bacteria</taxon>
        <taxon>Pseudomonadati</taxon>
        <taxon>Pseudomonadota</taxon>
        <taxon>Gammaproteobacteria</taxon>
        <taxon>Chromatiales</taxon>
        <taxon>Chromatiaceae</taxon>
        <taxon>Thiodictyon</taxon>
    </lineage>
</organism>
<dbReference type="SUPFAM" id="SSF55781">
    <property type="entry name" value="GAF domain-like"/>
    <property type="match status" value="1"/>
</dbReference>